<evidence type="ECO:0000256" key="1">
    <source>
        <dbReference type="ARBA" id="ARBA00004186"/>
    </source>
</evidence>
<evidence type="ECO:0000256" key="9">
    <source>
        <dbReference type="SAM" id="MobiDB-lite"/>
    </source>
</evidence>
<dbReference type="InterPro" id="IPR006964">
    <property type="entry name" value="NUDE_dom"/>
</dbReference>
<evidence type="ECO:0000256" key="7">
    <source>
        <dbReference type="ARBA" id="ARBA00023212"/>
    </source>
</evidence>
<dbReference type="GO" id="GO:0005871">
    <property type="term" value="C:kinesin complex"/>
    <property type="evidence" value="ECO:0007669"/>
    <property type="project" value="TreeGrafter"/>
</dbReference>
<dbReference type="Pfam" id="PF04880">
    <property type="entry name" value="NUDE_C"/>
    <property type="match status" value="1"/>
</dbReference>
<comment type="similarity">
    <text evidence="3">Belongs to the nudE family.</text>
</comment>
<proteinExistence type="inferred from homology"/>
<evidence type="ECO:0000313" key="11">
    <source>
        <dbReference type="EMBL" id="GFT97070.1"/>
    </source>
</evidence>
<dbReference type="Proteomes" id="UP000887013">
    <property type="component" value="Unassembled WGS sequence"/>
</dbReference>
<keyword evidence="5" id="KW-0493">Microtubule</keyword>
<dbReference type="GO" id="GO:0047496">
    <property type="term" value="P:vesicle transport along microtubule"/>
    <property type="evidence" value="ECO:0007669"/>
    <property type="project" value="TreeGrafter"/>
</dbReference>
<evidence type="ECO:0000256" key="6">
    <source>
        <dbReference type="ARBA" id="ARBA00023054"/>
    </source>
</evidence>
<dbReference type="GO" id="GO:0005813">
    <property type="term" value="C:centrosome"/>
    <property type="evidence" value="ECO:0007669"/>
    <property type="project" value="UniProtKB-SubCell"/>
</dbReference>
<keyword evidence="12" id="KW-1185">Reference proteome</keyword>
<feature type="compositionally biased region" description="Basic and acidic residues" evidence="9">
    <location>
        <begin position="168"/>
        <end position="187"/>
    </location>
</feature>
<evidence type="ECO:0000256" key="3">
    <source>
        <dbReference type="ARBA" id="ARBA00007429"/>
    </source>
</evidence>
<comment type="caution">
    <text evidence="11">The sequence shown here is derived from an EMBL/GenBank/DDBJ whole genome shotgun (WGS) entry which is preliminary data.</text>
</comment>
<protein>
    <submittedName>
        <fullName evidence="11">Nuclear distribution protein nudE-like 1-B</fullName>
    </submittedName>
</protein>
<feature type="compositionally biased region" description="Basic and acidic residues" evidence="9">
    <location>
        <begin position="197"/>
        <end position="212"/>
    </location>
</feature>
<evidence type="ECO:0000259" key="10">
    <source>
        <dbReference type="Pfam" id="PF04880"/>
    </source>
</evidence>
<name>A0A8X6PZ19_NEPPI</name>
<dbReference type="GO" id="GO:0005819">
    <property type="term" value="C:spindle"/>
    <property type="evidence" value="ECO:0007669"/>
    <property type="project" value="UniProtKB-SubCell"/>
</dbReference>
<reference evidence="11" key="1">
    <citation type="submission" date="2020-08" db="EMBL/GenBank/DDBJ databases">
        <title>Multicomponent nature underlies the extraordinary mechanical properties of spider dragline silk.</title>
        <authorList>
            <person name="Kono N."/>
            <person name="Nakamura H."/>
            <person name="Mori M."/>
            <person name="Yoshida Y."/>
            <person name="Ohtoshi R."/>
            <person name="Malay A.D."/>
            <person name="Moran D.A.P."/>
            <person name="Tomita M."/>
            <person name="Numata K."/>
            <person name="Arakawa K."/>
        </authorList>
    </citation>
    <scope>NUCLEOTIDE SEQUENCE</scope>
</reference>
<evidence type="ECO:0000313" key="12">
    <source>
        <dbReference type="Proteomes" id="UP000887013"/>
    </source>
</evidence>
<evidence type="ECO:0000256" key="5">
    <source>
        <dbReference type="ARBA" id="ARBA00022701"/>
    </source>
</evidence>
<feature type="domain" description="NUDE" evidence="10">
    <location>
        <begin position="35"/>
        <end position="161"/>
    </location>
</feature>
<gene>
    <name evidence="11" type="primary">ndel1b_1</name>
    <name evidence="11" type="ORF">NPIL_146522</name>
</gene>
<dbReference type="GO" id="GO:0007020">
    <property type="term" value="P:microtubule nucleation"/>
    <property type="evidence" value="ECO:0007669"/>
    <property type="project" value="TreeGrafter"/>
</dbReference>
<evidence type="ECO:0000256" key="2">
    <source>
        <dbReference type="ARBA" id="ARBA00004300"/>
    </source>
</evidence>
<dbReference type="PANTHER" id="PTHR10921:SF1">
    <property type="entry name" value="NUCLEAR DISTRIBUTION PROTEIN NUDE HOMOLOG"/>
    <property type="match status" value="1"/>
</dbReference>
<dbReference type="GO" id="GO:0007100">
    <property type="term" value="P:mitotic centrosome separation"/>
    <property type="evidence" value="ECO:0007669"/>
    <property type="project" value="TreeGrafter"/>
</dbReference>
<comment type="subcellular location">
    <subcellularLocation>
        <location evidence="2">Cytoplasm</location>
        <location evidence="2">Cytoskeleton</location>
        <location evidence="2">Microtubule organizing center</location>
        <location evidence="2">Centrosome</location>
    </subcellularLocation>
    <subcellularLocation>
        <location evidence="1">Cytoplasm</location>
        <location evidence="1">Cytoskeleton</location>
        <location evidence="1">Spindle</location>
    </subcellularLocation>
</comment>
<dbReference type="GO" id="GO:0007059">
    <property type="term" value="P:chromosome segregation"/>
    <property type="evidence" value="ECO:0007669"/>
    <property type="project" value="TreeGrafter"/>
</dbReference>
<keyword evidence="6 8" id="KW-0175">Coiled coil</keyword>
<dbReference type="GO" id="GO:0000776">
    <property type="term" value="C:kinetochore"/>
    <property type="evidence" value="ECO:0007669"/>
    <property type="project" value="TreeGrafter"/>
</dbReference>
<sequence length="218" mass="24701">MQEKLESEYFTNELIFSDAATLHLPGNVNRHDVRAIERNAFLENELDEKENMAILIQRLKDEARDLKQELSVNETIRSADLPQTPPKTPENVKDSNKFFNEGMLNRARLTRNGTNFMSNASSIVPPSALNILGDLLKKVGANITTLKSAFNNDKRPSTRIQAAVVSREHQRQLREHGREKGLHHSDINKGAPCEWNSRAHEPEGLHPSDRLKSMPHTP</sequence>
<keyword evidence="4" id="KW-0963">Cytoplasm</keyword>
<dbReference type="OrthoDB" id="5877028at2759"/>
<evidence type="ECO:0000256" key="4">
    <source>
        <dbReference type="ARBA" id="ARBA00022490"/>
    </source>
</evidence>
<dbReference type="GO" id="GO:0005874">
    <property type="term" value="C:microtubule"/>
    <property type="evidence" value="ECO:0007669"/>
    <property type="project" value="UniProtKB-KW"/>
</dbReference>
<dbReference type="GO" id="GO:0051642">
    <property type="term" value="P:centrosome localization"/>
    <property type="evidence" value="ECO:0007669"/>
    <property type="project" value="TreeGrafter"/>
</dbReference>
<evidence type="ECO:0000256" key="8">
    <source>
        <dbReference type="SAM" id="Coils"/>
    </source>
</evidence>
<dbReference type="AlphaFoldDB" id="A0A8X6PZ19"/>
<dbReference type="EMBL" id="BMAW01026375">
    <property type="protein sequence ID" value="GFT97070.1"/>
    <property type="molecule type" value="Genomic_DNA"/>
</dbReference>
<keyword evidence="7" id="KW-0206">Cytoskeleton</keyword>
<dbReference type="InterPro" id="IPR033494">
    <property type="entry name" value="NUDE"/>
</dbReference>
<feature type="coiled-coil region" evidence="8">
    <location>
        <begin position="39"/>
        <end position="76"/>
    </location>
</feature>
<feature type="region of interest" description="Disordered" evidence="9">
    <location>
        <begin position="168"/>
        <end position="218"/>
    </location>
</feature>
<dbReference type="GO" id="GO:0000132">
    <property type="term" value="P:establishment of mitotic spindle orientation"/>
    <property type="evidence" value="ECO:0007669"/>
    <property type="project" value="TreeGrafter"/>
</dbReference>
<organism evidence="11 12">
    <name type="scientific">Nephila pilipes</name>
    <name type="common">Giant wood spider</name>
    <name type="synonym">Nephila maculata</name>
    <dbReference type="NCBI Taxonomy" id="299642"/>
    <lineage>
        <taxon>Eukaryota</taxon>
        <taxon>Metazoa</taxon>
        <taxon>Ecdysozoa</taxon>
        <taxon>Arthropoda</taxon>
        <taxon>Chelicerata</taxon>
        <taxon>Arachnida</taxon>
        <taxon>Araneae</taxon>
        <taxon>Araneomorphae</taxon>
        <taxon>Entelegynae</taxon>
        <taxon>Araneoidea</taxon>
        <taxon>Nephilidae</taxon>
        <taxon>Nephila</taxon>
    </lineage>
</organism>
<accession>A0A8X6PZ19</accession>
<dbReference type="PANTHER" id="PTHR10921">
    <property type="entry name" value="NUCLEAR DISTRIBUTION PROTEIN NUDE HOMOLOG 1"/>
    <property type="match status" value="1"/>
</dbReference>
<dbReference type="GO" id="GO:0008017">
    <property type="term" value="F:microtubule binding"/>
    <property type="evidence" value="ECO:0007669"/>
    <property type="project" value="InterPro"/>
</dbReference>